<sequence>MHHFTCLNPSQIEDCCTKCLSEESNLAVISIVKNTIRSFKLDTSQLDAVLSCVTTRQCRHQNTVKLIWGPPGTGKTKTVASLLFVLLKIKCRTLTCAPTNIAVLGVTSRLMSLVSGALEYDTYGLGDIVLFGNGERMKIDDHEDLFDVFLDYRVYALARCLAPRSGWKHNVESMICLLEDPEEMYRMYLEQEEKNKNKDDDDEEEEEEEGEEEEASFGNQIANNNEDNEEDSDKDLNDGDKREIWRRKIVQTLKENKKTEKKKKKKESSKREGKYDNSTRSNKEKGETVEKDEDPMTFEEFFMKRFKLFENQLIFCITNLYTHMPTSFISVEVVKKMIKALNLLKSIGTMSTRAVVNKGLIEVMNGVDSVDNMIKHYRKMSSSKTECLQILKFLSEALCLPSFTERYKIQSFCLENAYLIFCTASSSAKLHTEGMRPLELLVIDEAAQLKECESTIPLQLSGLCHAILIGDERQLPAMLCEPAEFGRSLFERLVILGHKRHLLNIQYRMHPSISLFPNREFYDSKILDGPNVKERTYERRFLQGSLYGSYSFINVTHGKEEFDSRHSRKNMVEVAVVSEIVASLFKEFVASKQKVRVGCISPYKAQVFALQEKLGKTYNTDSNSDFSVNVRSVDGFQGGEEDLIIISTVRCNGRGSVGFLSNRQRTNVALTRARYCFCISEHRTLSLDKNIVLTSFAMPIGSVWKKLVVDAKARSCFYDAIDEKNLAQAVAGALVELNQLDRVFRTDSLLFRNTRWKVCFSDYFMKSISRIKNIGVRKEVLSILQRLSSGWDQHRKVTVPNRPGGVPSQLLELDTVNELLNLIWSVDVVSESSKDIQVLKVWDILPAAKIPELANHLDTVFGDYTVNKMNRCLCRSFEGNIVVPVTWPTDSSAGTEVSRPNADYVRFLESQLASLTMKDEPGSSTTKKLEGKEIGFVEGTERFNKVVLDNMVQHL</sequence>
<keyword evidence="2" id="KW-1185">Reference proteome</keyword>
<comment type="caution">
    <text evidence="1">The sequence shown here is derived from an EMBL/GenBank/DDBJ whole genome shotgun (WGS) entry which is preliminary data.</text>
</comment>
<protein>
    <submittedName>
        <fullName evidence="1">Uncharacterized protein</fullName>
    </submittedName>
</protein>
<gene>
    <name evidence="1" type="ORF">RHMOL_Rhmol08G0026500</name>
</gene>
<evidence type="ECO:0000313" key="2">
    <source>
        <dbReference type="Proteomes" id="UP001062846"/>
    </source>
</evidence>
<dbReference type="Proteomes" id="UP001062846">
    <property type="component" value="Chromosome 8"/>
</dbReference>
<name>A0ACC0MKU8_RHOML</name>
<dbReference type="EMBL" id="CM046395">
    <property type="protein sequence ID" value="KAI8540968.1"/>
    <property type="molecule type" value="Genomic_DNA"/>
</dbReference>
<reference evidence="1" key="1">
    <citation type="submission" date="2022-02" db="EMBL/GenBank/DDBJ databases">
        <title>Plant Genome Project.</title>
        <authorList>
            <person name="Zhang R.-G."/>
        </authorList>
    </citation>
    <scope>NUCLEOTIDE SEQUENCE</scope>
    <source>
        <strain evidence="1">AT1</strain>
    </source>
</reference>
<organism evidence="1 2">
    <name type="scientific">Rhododendron molle</name>
    <name type="common">Chinese azalea</name>
    <name type="synonym">Azalea mollis</name>
    <dbReference type="NCBI Taxonomy" id="49168"/>
    <lineage>
        <taxon>Eukaryota</taxon>
        <taxon>Viridiplantae</taxon>
        <taxon>Streptophyta</taxon>
        <taxon>Embryophyta</taxon>
        <taxon>Tracheophyta</taxon>
        <taxon>Spermatophyta</taxon>
        <taxon>Magnoliopsida</taxon>
        <taxon>eudicotyledons</taxon>
        <taxon>Gunneridae</taxon>
        <taxon>Pentapetalae</taxon>
        <taxon>asterids</taxon>
        <taxon>Ericales</taxon>
        <taxon>Ericaceae</taxon>
        <taxon>Ericoideae</taxon>
        <taxon>Rhodoreae</taxon>
        <taxon>Rhododendron</taxon>
    </lineage>
</organism>
<accession>A0ACC0MKU8</accession>
<proteinExistence type="predicted"/>
<evidence type="ECO:0000313" key="1">
    <source>
        <dbReference type="EMBL" id="KAI8540968.1"/>
    </source>
</evidence>